<protein>
    <submittedName>
        <fullName evidence="1">Uncharacterized protein</fullName>
    </submittedName>
</protein>
<organism evidence="1 2">
    <name type="scientific">Diplogelasinospora grovesii</name>
    <dbReference type="NCBI Taxonomy" id="303347"/>
    <lineage>
        <taxon>Eukaryota</taxon>
        <taxon>Fungi</taxon>
        <taxon>Dikarya</taxon>
        <taxon>Ascomycota</taxon>
        <taxon>Pezizomycotina</taxon>
        <taxon>Sordariomycetes</taxon>
        <taxon>Sordariomycetidae</taxon>
        <taxon>Sordariales</taxon>
        <taxon>Diplogelasinosporaceae</taxon>
        <taxon>Diplogelasinospora</taxon>
    </lineage>
</organism>
<accession>A0AAN6MXS7</accession>
<proteinExistence type="predicted"/>
<comment type="caution">
    <text evidence="1">The sequence shown here is derived from an EMBL/GenBank/DDBJ whole genome shotgun (WGS) entry which is preliminary data.</text>
</comment>
<reference evidence="2" key="1">
    <citation type="journal article" date="2023" name="Mol. Phylogenet. Evol.">
        <title>Genome-scale phylogeny and comparative genomics of the fungal order Sordariales.</title>
        <authorList>
            <person name="Hensen N."/>
            <person name="Bonometti L."/>
            <person name="Westerberg I."/>
            <person name="Brannstrom I.O."/>
            <person name="Guillou S."/>
            <person name="Cros-Aarteil S."/>
            <person name="Calhoun S."/>
            <person name="Haridas S."/>
            <person name="Kuo A."/>
            <person name="Mondo S."/>
            <person name="Pangilinan J."/>
            <person name="Riley R."/>
            <person name="LaButti K."/>
            <person name="Andreopoulos B."/>
            <person name="Lipzen A."/>
            <person name="Chen C."/>
            <person name="Yan M."/>
            <person name="Daum C."/>
            <person name="Ng V."/>
            <person name="Clum A."/>
            <person name="Steindorff A."/>
            <person name="Ohm R.A."/>
            <person name="Martin F."/>
            <person name="Silar P."/>
            <person name="Natvig D.O."/>
            <person name="Lalanne C."/>
            <person name="Gautier V."/>
            <person name="Ament-Velasquez S.L."/>
            <person name="Kruys A."/>
            <person name="Hutchinson M.I."/>
            <person name="Powell A.J."/>
            <person name="Barry K."/>
            <person name="Miller A.N."/>
            <person name="Grigoriev I.V."/>
            <person name="Debuchy R."/>
            <person name="Gladieux P."/>
            <person name="Hiltunen Thoren M."/>
            <person name="Johannesson H."/>
        </authorList>
    </citation>
    <scope>NUCLEOTIDE SEQUENCE [LARGE SCALE GENOMIC DNA]</scope>
    <source>
        <strain evidence="2">CBS 340.73</strain>
    </source>
</reference>
<keyword evidence="2" id="KW-1185">Reference proteome</keyword>
<name>A0AAN6MXS7_9PEZI</name>
<dbReference type="Proteomes" id="UP001303473">
    <property type="component" value="Unassembled WGS sequence"/>
</dbReference>
<sequence length="237" mass="27106">MPYHLAFYHLDCIRRQFRAGLDLAKAATFIPELSCSGTSSFDQNGRHEYSWSSDVYFDKGTFLQKQEIRCVMERGGSYPSEIRLTCCPHDTLILSSLSYGEENGFLLARMWVGRSSMIQVGFPWRACPGWWCSKEGRHAGIIVCATCHSDAESTIELLGNQVHVRFTCYRDLGPATNRYVPRWTALLTGKGMSYRSHNDYSLYARVWRTAQKLGRPDLHLITHQREYHGEFVADSST</sequence>
<dbReference type="EMBL" id="MU853951">
    <property type="protein sequence ID" value="KAK3934919.1"/>
    <property type="molecule type" value="Genomic_DNA"/>
</dbReference>
<evidence type="ECO:0000313" key="1">
    <source>
        <dbReference type="EMBL" id="KAK3934919.1"/>
    </source>
</evidence>
<evidence type="ECO:0000313" key="2">
    <source>
        <dbReference type="Proteomes" id="UP001303473"/>
    </source>
</evidence>
<gene>
    <name evidence="1" type="ORF">QBC46DRAFT_398640</name>
</gene>
<dbReference type="AlphaFoldDB" id="A0AAN6MXS7"/>